<accession>A0AAV4TMD8</accession>
<organism evidence="2 3">
    <name type="scientific">Caerostris extrusa</name>
    <name type="common">Bark spider</name>
    <name type="synonym">Caerostris bankana</name>
    <dbReference type="NCBI Taxonomy" id="172846"/>
    <lineage>
        <taxon>Eukaryota</taxon>
        <taxon>Metazoa</taxon>
        <taxon>Ecdysozoa</taxon>
        <taxon>Arthropoda</taxon>
        <taxon>Chelicerata</taxon>
        <taxon>Arachnida</taxon>
        <taxon>Araneae</taxon>
        <taxon>Araneomorphae</taxon>
        <taxon>Entelegynae</taxon>
        <taxon>Araneoidea</taxon>
        <taxon>Araneidae</taxon>
        <taxon>Caerostris</taxon>
    </lineage>
</organism>
<protein>
    <submittedName>
        <fullName evidence="2">Uncharacterized protein</fullName>
    </submittedName>
</protein>
<dbReference type="EMBL" id="BPLR01011376">
    <property type="protein sequence ID" value="GIY46142.1"/>
    <property type="molecule type" value="Genomic_DNA"/>
</dbReference>
<dbReference type="Proteomes" id="UP001054945">
    <property type="component" value="Unassembled WGS sequence"/>
</dbReference>
<evidence type="ECO:0000256" key="1">
    <source>
        <dbReference type="SAM" id="MobiDB-lite"/>
    </source>
</evidence>
<gene>
    <name evidence="2" type="ORF">CEXT_745741</name>
</gene>
<keyword evidence="3" id="KW-1185">Reference proteome</keyword>
<reference evidence="2 3" key="1">
    <citation type="submission" date="2021-06" db="EMBL/GenBank/DDBJ databases">
        <title>Caerostris extrusa draft genome.</title>
        <authorList>
            <person name="Kono N."/>
            <person name="Arakawa K."/>
        </authorList>
    </citation>
    <scope>NUCLEOTIDE SEQUENCE [LARGE SCALE GENOMIC DNA]</scope>
</reference>
<evidence type="ECO:0000313" key="3">
    <source>
        <dbReference type="Proteomes" id="UP001054945"/>
    </source>
</evidence>
<sequence>MDQVLTWCVDPSEREIKGEPEDQKAKAADFITISICCGDLKHLLQKRVQVKSASHIKANRSQTRVEFSSRSNAGHDASELRERESVAFVEGIVSRRTIRCVRNPEKWRGTHCCAGHEERHHMTAGETTSRGPVTQLGTGPEPPRDPHTRFRLSLLPWRRVRTWGRNCCSGATCWDEVEYRS</sequence>
<name>A0AAV4TMD8_CAEEX</name>
<evidence type="ECO:0000313" key="2">
    <source>
        <dbReference type="EMBL" id="GIY46142.1"/>
    </source>
</evidence>
<comment type="caution">
    <text evidence="2">The sequence shown here is derived from an EMBL/GenBank/DDBJ whole genome shotgun (WGS) entry which is preliminary data.</text>
</comment>
<dbReference type="AlphaFoldDB" id="A0AAV4TMD8"/>
<proteinExistence type="predicted"/>
<feature type="region of interest" description="Disordered" evidence="1">
    <location>
        <begin position="118"/>
        <end position="148"/>
    </location>
</feature>
<feature type="compositionally biased region" description="Polar residues" evidence="1">
    <location>
        <begin position="125"/>
        <end position="137"/>
    </location>
</feature>